<name>A0A1Y3BSB2_EURMA</name>
<evidence type="ECO:0000313" key="1">
    <source>
        <dbReference type="EMBL" id="OTF82456.1"/>
    </source>
</evidence>
<evidence type="ECO:0000313" key="2">
    <source>
        <dbReference type="Proteomes" id="UP000194236"/>
    </source>
</evidence>
<proteinExistence type="predicted"/>
<dbReference type="AlphaFoldDB" id="A0A1Y3BSB2"/>
<comment type="caution">
    <text evidence="1">The sequence shown here is derived from an EMBL/GenBank/DDBJ whole genome shotgun (WGS) entry which is preliminary data.</text>
</comment>
<gene>
    <name evidence="1" type="ORF">BLA29_013166</name>
</gene>
<dbReference type="OrthoDB" id="10554748at2759"/>
<dbReference type="Proteomes" id="UP000194236">
    <property type="component" value="Unassembled WGS sequence"/>
</dbReference>
<feature type="non-terminal residue" evidence="1">
    <location>
        <position position="90"/>
    </location>
</feature>
<keyword evidence="2" id="KW-1185">Reference proteome</keyword>
<organism evidence="1 2">
    <name type="scientific">Euroglyphus maynei</name>
    <name type="common">Mayne's house dust mite</name>
    <dbReference type="NCBI Taxonomy" id="6958"/>
    <lineage>
        <taxon>Eukaryota</taxon>
        <taxon>Metazoa</taxon>
        <taxon>Ecdysozoa</taxon>
        <taxon>Arthropoda</taxon>
        <taxon>Chelicerata</taxon>
        <taxon>Arachnida</taxon>
        <taxon>Acari</taxon>
        <taxon>Acariformes</taxon>
        <taxon>Sarcoptiformes</taxon>
        <taxon>Astigmata</taxon>
        <taxon>Psoroptidia</taxon>
        <taxon>Analgoidea</taxon>
        <taxon>Pyroglyphidae</taxon>
        <taxon>Pyroglyphinae</taxon>
        <taxon>Euroglyphus</taxon>
    </lineage>
</organism>
<sequence>MPYSKPIPKQQLLLPERKNFMRLSLIHQRNILERLSVDNLIGYLNYIINDDDGDNINIGHDENVRSSGNNIRFTPEGHYLVEQIADDHNN</sequence>
<dbReference type="EMBL" id="MUJZ01008399">
    <property type="protein sequence ID" value="OTF82456.1"/>
    <property type="molecule type" value="Genomic_DNA"/>
</dbReference>
<protein>
    <submittedName>
        <fullName evidence="1">Uncharacterized protein</fullName>
    </submittedName>
</protein>
<accession>A0A1Y3BSB2</accession>
<reference evidence="1 2" key="1">
    <citation type="submission" date="2017-03" db="EMBL/GenBank/DDBJ databases">
        <title>Genome Survey of Euroglyphus maynei.</title>
        <authorList>
            <person name="Arlian L.G."/>
            <person name="Morgan M.S."/>
            <person name="Rider S.D."/>
        </authorList>
    </citation>
    <scope>NUCLEOTIDE SEQUENCE [LARGE SCALE GENOMIC DNA]</scope>
    <source>
        <strain evidence="1">Arlian Lab</strain>
        <tissue evidence="1">Whole body</tissue>
    </source>
</reference>